<organism evidence="1 2">
    <name type="scientific">Camellia lanceoleosa</name>
    <dbReference type="NCBI Taxonomy" id="1840588"/>
    <lineage>
        <taxon>Eukaryota</taxon>
        <taxon>Viridiplantae</taxon>
        <taxon>Streptophyta</taxon>
        <taxon>Embryophyta</taxon>
        <taxon>Tracheophyta</taxon>
        <taxon>Spermatophyta</taxon>
        <taxon>Magnoliopsida</taxon>
        <taxon>eudicotyledons</taxon>
        <taxon>Gunneridae</taxon>
        <taxon>Pentapetalae</taxon>
        <taxon>asterids</taxon>
        <taxon>Ericales</taxon>
        <taxon>Theaceae</taxon>
        <taxon>Camellia</taxon>
    </lineage>
</organism>
<proteinExistence type="predicted"/>
<gene>
    <name evidence="1" type="ORF">LOK49_LG12G01324</name>
</gene>
<evidence type="ECO:0000313" key="2">
    <source>
        <dbReference type="Proteomes" id="UP001060215"/>
    </source>
</evidence>
<dbReference type="EMBL" id="CM045770">
    <property type="protein sequence ID" value="KAI7992382.1"/>
    <property type="molecule type" value="Genomic_DNA"/>
</dbReference>
<comment type="caution">
    <text evidence="1">The sequence shown here is derived from an EMBL/GenBank/DDBJ whole genome shotgun (WGS) entry which is preliminary data.</text>
</comment>
<keyword evidence="2" id="KW-1185">Reference proteome</keyword>
<name>A0ACC0FUD0_9ERIC</name>
<keyword evidence="1" id="KW-0812">Transmembrane</keyword>
<reference evidence="1 2" key="1">
    <citation type="journal article" date="2022" name="Plant J.">
        <title>Chromosome-level genome of Camellia lanceoleosa provides a valuable resource for understanding genome evolution and self-incompatibility.</title>
        <authorList>
            <person name="Gong W."/>
            <person name="Xiao S."/>
            <person name="Wang L."/>
            <person name="Liao Z."/>
            <person name="Chang Y."/>
            <person name="Mo W."/>
            <person name="Hu G."/>
            <person name="Li W."/>
            <person name="Zhao G."/>
            <person name="Zhu H."/>
            <person name="Hu X."/>
            <person name="Ji K."/>
            <person name="Xiang X."/>
            <person name="Song Q."/>
            <person name="Yuan D."/>
            <person name="Jin S."/>
            <person name="Zhang L."/>
        </authorList>
    </citation>
    <scope>NUCLEOTIDE SEQUENCE [LARGE SCALE GENOMIC DNA]</scope>
    <source>
        <strain evidence="1">SQ_2022a</strain>
    </source>
</reference>
<sequence>MQLPSKIKIVLGFVLIFIRHSSSLSITVANIECISEHVLYEDDTVSGNFVVADRDIFWSADHPGIDLTVTSPGGNIVHSVRGSSGDKFDFRAKQSGIYKFCFHNPWSSPETISFYIHIGHIPNEHDLARDEHMDPINVRIAQLTEALESVITEQKYLKARDSRHRYTNESTRKRVIMYTLAEYVALAASSGLQILYIHRLFSKSFAYNRV</sequence>
<dbReference type="Proteomes" id="UP001060215">
    <property type="component" value="Chromosome 13"/>
</dbReference>
<protein>
    <submittedName>
        <fullName evidence="1">Transmembrane emp24 domain-containing protein p24beta3</fullName>
    </submittedName>
</protein>
<accession>A0ACC0FUD0</accession>
<evidence type="ECO:0000313" key="1">
    <source>
        <dbReference type="EMBL" id="KAI7992382.1"/>
    </source>
</evidence>
<keyword evidence="1" id="KW-0472">Membrane</keyword>